<dbReference type="GO" id="GO:0016491">
    <property type="term" value="F:oxidoreductase activity"/>
    <property type="evidence" value="ECO:0007669"/>
    <property type="project" value="InterPro"/>
</dbReference>
<reference evidence="4 5" key="1">
    <citation type="submission" date="2017-09" db="EMBL/GenBank/DDBJ databases">
        <title>Arcobacter canalis sp. nov., a new species isolated from a water canal contaminated with urban sewage.</title>
        <authorList>
            <person name="Perez-Cataluna A."/>
            <person name="Salas-Masso N."/>
            <person name="Figueras M.J."/>
        </authorList>
    </citation>
    <scope>NUCLEOTIDE SEQUENCE [LARGE SCALE GENOMIC DNA]</scope>
    <source>
        <strain evidence="4 5">F98-3</strain>
    </source>
</reference>
<dbReference type="Gene3D" id="3.40.30.10">
    <property type="entry name" value="Glutaredoxin"/>
    <property type="match status" value="1"/>
</dbReference>
<dbReference type="EMBL" id="CP032098">
    <property type="protein sequence ID" value="AXX92636.1"/>
    <property type="molecule type" value="Genomic_DNA"/>
</dbReference>
<dbReference type="RefSeq" id="WP_099341419.1">
    <property type="nucleotide sequence ID" value="NZ_CP032098.1"/>
</dbReference>
<keyword evidence="5" id="KW-1185">Reference proteome</keyword>
<feature type="transmembrane region" description="Helical" evidence="1">
    <location>
        <begin position="12"/>
        <end position="29"/>
    </location>
</feature>
<dbReference type="SUPFAM" id="SSF52833">
    <property type="entry name" value="Thioredoxin-like"/>
    <property type="match status" value="1"/>
</dbReference>
<dbReference type="AlphaFoldDB" id="A0A2G1DKR1"/>
<dbReference type="PANTHER" id="PTHR42852:SF17">
    <property type="entry name" value="THIOREDOXIN-LIKE PROTEIN HI_1115"/>
    <property type="match status" value="1"/>
</dbReference>
<sequence length="166" mass="19458">MKSKFKKLVKEILKLSIILIIAMNIISYFKSTQLNKENLAINEFKLIENSKYTIKDNKPLVIHFWATWCPICKIEASNIQKLSKDYNVITIAAQSGTNEDIKKYMKENNVDFKVVNDKDGYYSKKFNIEVFPTTLIYNDKKVLKFSEVGYTPTLGLYLRVWYSKLF</sequence>
<accession>A0A2G1DKR1</accession>
<feature type="domain" description="Thioredoxin" evidence="2">
    <location>
        <begin position="35"/>
        <end position="166"/>
    </location>
</feature>
<dbReference type="GO" id="GO:0016209">
    <property type="term" value="F:antioxidant activity"/>
    <property type="evidence" value="ECO:0007669"/>
    <property type="project" value="InterPro"/>
</dbReference>
<evidence type="ECO:0000313" key="4">
    <source>
        <dbReference type="EMBL" id="PHO19059.1"/>
    </source>
</evidence>
<dbReference type="Proteomes" id="UP000221222">
    <property type="component" value="Unassembled WGS sequence"/>
</dbReference>
<dbReference type="InterPro" id="IPR050553">
    <property type="entry name" value="Thioredoxin_ResA/DsbE_sf"/>
</dbReference>
<dbReference type="Pfam" id="PF00578">
    <property type="entry name" value="AhpC-TSA"/>
    <property type="match status" value="1"/>
</dbReference>
<evidence type="ECO:0000313" key="3">
    <source>
        <dbReference type="EMBL" id="AXX92636.1"/>
    </source>
</evidence>
<organism evidence="4 5">
    <name type="scientific">Malaciobacter molluscorum LMG 25693</name>
    <dbReference type="NCBI Taxonomy" id="870501"/>
    <lineage>
        <taxon>Bacteria</taxon>
        <taxon>Pseudomonadati</taxon>
        <taxon>Campylobacterota</taxon>
        <taxon>Epsilonproteobacteria</taxon>
        <taxon>Campylobacterales</taxon>
        <taxon>Arcobacteraceae</taxon>
        <taxon>Malaciobacter</taxon>
    </lineage>
</organism>
<evidence type="ECO:0000259" key="2">
    <source>
        <dbReference type="PROSITE" id="PS51352"/>
    </source>
</evidence>
<evidence type="ECO:0000313" key="5">
    <source>
        <dbReference type="Proteomes" id="UP000221222"/>
    </source>
</evidence>
<keyword evidence="1" id="KW-0472">Membrane</keyword>
<evidence type="ECO:0000256" key="1">
    <source>
        <dbReference type="SAM" id="Phobius"/>
    </source>
</evidence>
<gene>
    <name evidence="3" type="ORF">AMOL_1671</name>
    <name evidence="4" type="ORF">CPU12_02090</name>
</gene>
<keyword evidence="1" id="KW-0812">Transmembrane</keyword>
<protein>
    <submittedName>
        <fullName evidence="3">Copper tolerance-associated protein, TlpA-like family</fullName>
    </submittedName>
    <submittedName>
        <fullName evidence="4">Protein disulfide oxidoreductase</fullName>
    </submittedName>
</protein>
<dbReference type="InterPro" id="IPR000866">
    <property type="entry name" value="AhpC/TSA"/>
</dbReference>
<dbReference type="PANTHER" id="PTHR42852">
    <property type="entry name" value="THIOL:DISULFIDE INTERCHANGE PROTEIN DSBE"/>
    <property type="match status" value="1"/>
</dbReference>
<dbReference type="Proteomes" id="UP000262712">
    <property type="component" value="Chromosome"/>
</dbReference>
<dbReference type="EMBL" id="NXFY01000002">
    <property type="protein sequence ID" value="PHO19059.1"/>
    <property type="molecule type" value="Genomic_DNA"/>
</dbReference>
<evidence type="ECO:0000313" key="6">
    <source>
        <dbReference type="Proteomes" id="UP000262712"/>
    </source>
</evidence>
<reference evidence="3 6" key="2">
    <citation type="submission" date="2018-08" db="EMBL/GenBank/DDBJ databases">
        <title>Complete genome of the Arcobacter molluscorum type strain LMG 25693.</title>
        <authorList>
            <person name="Miller W.G."/>
            <person name="Yee E."/>
            <person name="Bono J.L."/>
        </authorList>
    </citation>
    <scope>NUCLEOTIDE SEQUENCE [LARGE SCALE GENOMIC DNA]</scope>
    <source>
        <strain evidence="3 6">CECT 7696</strain>
    </source>
</reference>
<dbReference type="InterPro" id="IPR036249">
    <property type="entry name" value="Thioredoxin-like_sf"/>
</dbReference>
<name>A0A2G1DKR1_9BACT</name>
<proteinExistence type="predicted"/>
<dbReference type="PROSITE" id="PS51352">
    <property type="entry name" value="THIOREDOXIN_2"/>
    <property type="match status" value="1"/>
</dbReference>
<dbReference type="InterPro" id="IPR013766">
    <property type="entry name" value="Thioredoxin_domain"/>
</dbReference>
<keyword evidence="1" id="KW-1133">Transmembrane helix</keyword>
<dbReference type="KEGG" id="amol:AMOL_1671"/>